<dbReference type="EMBL" id="CP126212">
    <property type="protein sequence ID" value="WIA14432.1"/>
    <property type="molecule type" value="Genomic_DNA"/>
</dbReference>
<evidence type="ECO:0000313" key="3">
    <source>
        <dbReference type="Proteomes" id="UP001244341"/>
    </source>
</evidence>
<feature type="transmembrane region" description="Helical" evidence="1">
    <location>
        <begin position="82"/>
        <end position="102"/>
    </location>
</feature>
<feature type="transmembrane region" description="Helical" evidence="1">
    <location>
        <begin position="122"/>
        <end position="141"/>
    </location>
</feature>
<organism evidence="2 3">
    <name type="scientific">Tetradesmus obliquus</name>
    <name type="common">Green alga</name>
    <name type="synonym">Acutodesmus obliquus</name>
    <dbReference type="NCBI Taxonomy" id="3088"/>
    <lineage>
        <taxon>Eukaryota</taxon>
        <taxon>Viridiplantae</taxon>
        <taxon>Chlorophyta</taxon>
        <taxon>core chlorophytes</taxon>
        <taxon>Chlorophyceae</taxon>
        <taxon>CS clade</taxon>
        <taxon>Sphaeropleales</taxon>
        <taxon>Scenedesmaceae</taxon>
        <taxon>Tetradesmus</taxon>
    </lineage>
</organism>
<reference evidence="2 3" key="1">
    <citation type="submission" date="2023-05" db="EMBL/GenBank/DDBJ databases">
        <title>A 100% complete, gapless, phased diploid assembly of the Scenedesmus obliquus UTEX 3031 genome.</title>
        <authorList>
            <person name="Biondi T.C."/>
            <person name="Hanschen E.R."/>
            <person name="Kwon T."/>
            <person name="Eng W."/>
            <person name="Kruse C.P.S."/>
            <person name="Koehler S.I."/>
            <person name="Kunde Y."/>
            <person name="Gleasner C.D."/>
            <person name="You Mak K.T."/>
            <person name="Polle J."/>
            <person name="Hovde B.T."/>
            <person name="Starkenburg S.R."/>
        </authorList>
    </citation>
    <scope>NUCLEOTIDE SEQUENCE [LARGE SCALE GENOMIC DNA]</scope>
    <source>
        <strain evidence="2 3">DOE0152z</strain>
    </source>
</reference>
<proteinExistence type="predicted"/>
<accession>A0ABY8U1W2</accession>
<keyword evidence="1" id="KW-1133">Transmembrane helix</keyword>
<evidence type="ECO:0000313" key="2">
    <source>
        <dbReference type="EMBL" id="WIA14432.1"/>
    </source>
</evidence>
<evidence type="ECO:0008006" key="4">
    <source>
        <dbReference type="Google" id="ProtNLM"/>
    </source>
</evidence>
<dbReference type="Proteomes" id="UP001244341">
    <property type="component" value="Chromosome 5b"/>
</dbReference>
<feature type="transmembrane region" description="Helical" evidence="1">
    <location>
        <begin position="148"/>
        <end position="165"/>
    </location>
</feature>
<evidence type="ECO:0000256" key="1">
    <source>
        <dbReference type="SAM" id="Phobius"/>
    </source>
</evidence>
<keyword evidence="1" id="KW-0472">Membrane</keyword>
<gene>
    <name evidence="2" type="ORF">OEZ85_002958</name>
</gene>
<name>A0ABY8U1W2_TETOB</name>
<keyword evidence="3" id="KW-1185">Reference proteome</keyword>
<keyword evidence="1" id="KW-0812">Transmembrane</keyword>
<protein>
    <recommendedName>
        <fullName evidence="4">Alkaline ceramidase</fullName>
    </recommendedName>
</protein>
<sequence>MAVGGPTYGEDRSQWLRRYALAADWLEQGPDQALTSLLWTLSLYELQSTEPQDLVRLTPRNMALAVLALLLRLVLELMLWPYVVVLVMGGGWQTVAALLIAASLTLPRLPVPRRLWPFSVEWHSWTHALIAAASFLFPCWTQLWQQRLAACVLLFFSTMGFSAPADC</sequence>